<name>A0A5J4P7E2_9ZZZZ</name>
<sequence length="48" mass="5300">MKNYKHILFSLLIGSAYVLMAQESVLNYVDPTIGGVGVILEPTRPTIH</sequence>
<protein>
    <submittedName>
        <fullName evidence="1">Uncharacterized protein</fullName>
    </submittedName>
</protein>
<evidence type="ECO:0000313" key="1">
    <source>
        <dbReference type="EMBL" id="KAA6305182.1"/>
    </source>
</evidence>
<dbReference type="AlphaFoldDB" id="A0A5J4P7E2"/>
<dbReference type="EMBL" id="SNRY01010908">
    <property type="protein sequence ID" value="KAA6305182.1"/>
    <property type="molecule type" value="Genomic_DNA"/>
</dbReference>
<gene>
    <name evidence="1" type="ORF">EZS27_043167</name>
</gene>
<accession>A0A5J4P7E2</accession>
<comment type="caution">
    <text evidence="1">The sequence shown here is derived from an EMBL/GenBank/DDBJ whole genome shotgun (WGS) entry which is preliminary data.</text>
</comment>
<organism evidence="1">
    <name type="scientific">termite gut metagenome</name>
    <dbReference type="NCBI Taxonomy" id="433724"/>
    <lineage>
        <taxon>unclassified sequences</taxon>
        <taxon>metagenomes</taxon>
        <taxon>organismal metagenomes</taxon>
    </lineage>
</organism>
<feature type="non-terminal residue" evidence="1">
    <location>
        <position position="48"/>
    </location>
</feature>
<proteinExistence type="predicted"/>
<reference evidence="1" key="1">
    <citation type="submission" date="2019-03" db="EMBL/GenBank/DDBJ databases">
        <title>Single cell metagenomics reveals metabolic interactions within the superorganism composed of flagellate Streblomastix strix and complex community of Bacteroidetes bacteria on its surface.</title>
        <authorList>
            <person name="Treitli S.C."/>
            <person name="Kolisko M."/>
            <person name="Husnik F."/>
            <person name="Keeling P."/>
            <person name="Hampl V."/>
        </authorList>
    </citation>
    <scope>NUCLEOTIDE SEQUENCE</scope>
    <source>
        <strain evidence="1">STM</strain>
    </source>
</reference>